<dbReference type="Pfam" id="PF04398">
    <property type="entry name" value="DUF538"/>
    <property type="match status" value="1"/>
</dbReference>
<evidence type="ECO:0000313" key="1">
    <source>
        <dbReference type="EMBL" id="KAK9084402.1"/>
    </source>
</evidence>
<reference evidence="1 2" key="1">
    <citation type="submission" date="2024-01" db="EMBL/GenBank/DDBJ databases">
        <title>Genome assemblies of Stephania.</title>
        <authorList>
            <person name="Yang L."/>
        </authorList>
    </citation>
    <scope>NUCLEOTIDE SEQUENCE [LARGE SCALE GENOMIC DNA]</scope>
    <source>
        <strain evidence="1">JXDWG</strain>
        <tissue evidence="1">Leaf</tissue>
    </source>
</reference>
<dbReference type="PANTHER" id="PTHR31676">
    <property type="entry name" value="T31J12.3 PROTEIN-RELATED"/>
    <property type="match status" value="1"/>
</dbReference>
<evidence type="ECO:0000313" key="2">
    <source>
        <dbReference type="Proteomes" id="UP001419268"/>
    </source>
</evidence>
<organism evidence="1 2">
    <name type="scientific">Stephania cephalantha</name>
    <dbReference type="NCBI Taxonomy" id="152367"/>
    <lineage>
        <taxon>Eukaryota</taxon>
        <taxon>Viridiplantae</taxon>
        <taxon>Streptophyta</taxon>
        <taxon>Embryophyta</taxon>
        <taxon>Tracheophyta</taxon>
        <taxon>Spermatophyta</taxon>
        <taxon>Magnoliopsida</taxon>
        <taxon>Ranunculales</taxon>
        <taxon>Menispermaceae</taxon>
        <taxon>Menispermoideae</taxon>
        <taxon>Cissampelideae</taxon>
        <taxon>Stephania</taxon>
    </lineage>
</organism>
<keyword evidence="2" id="KW-1185">Reference proteome</keyword>
<dbReference type="SUPFAM" id="SSF141562">
    <property type="entry name" value="At5g01610-like"/>
    <property type="match status" value="1"/>
</dbReference>
<dbReference type="Gene3D" id="2.30.240.10">
    <property type="entry name" value="At5g01610-like"/>
    <property type="match status" value="1"/>
</dbReference>
<dbReference type="InterPro" id="IPR036758">
    <property type="entry name" value="At5g01610-like"/>
</dbReference>
<protein>
    <submittedName>
        <fullName evidence="1">Uncharacterized protein</fullName>
    </submittedName>
</protein>
<gene>
    <name evidence="1" type="ORF">Scep_030873</name>
</gene>
<sequence>MALVTEEVRAKAEIYYGAETCEEKANGLLKEMEMPNGLLPLDNLEECGYDKESGLFWLIRKERIEIFFEGSDRLVSYEVLVTGYIEKGKIKKVSGIKSKEFGFWVPVREVYVHDPEITFKGPAGVSRTLPISAVERTS</sequence>
<comment type="caution">
    <text evidence="1">The sequence shown here is derived from an EMBL/GenBank/DDBJ whole genome shotgun (WGS) entry which is preliminary data.</text>
</comment>
<proteinExistence type="predicted"/>
<dbReference type="Proteomes" id="UP001419268">
    <property type="component" value="Unassembled WGS sequence"/>
</dbReference>
<dbReference type="AlphaFoldDB" id="A0AAP0HGW9"/>
<dbReference type="PANTHER" id="PTHR31676:SF10">
    <property type="entry name" value="EXPRESSED PROTEIN"/>
    <property type="match status" value="1"/>
</dbReference>
<dbReference type="InterPro" id="IPR007493">
    <property type="entry name" value="DUF538"/>
</dbReference>
<accession>A0AAP0HGW9</accession>
<name>A0AAP0HGW9_9MAGN</name>
<dbReference type="EMBL" id="JBBNAG010000013">
    <property type="protein sequence ID" value="KAK9084402.1"/>
    <property type="molecule type" value="Genomic_DNA"/>
</dbReference>